<gene>
    <name evidence="1" type="ORF">SNE40_007116</name>
</gene>
<protein>
    <submittedName>
        <fullName evidence="1">Uncharacterized protein</fullName>
    </submittedName>
</protein>
<keyword evidence="2" id="KW-1185">Reference proteome</keyword>
<reference evidence="1 2" key="1">
    <citation type="submission" date="2024-01" db="EMBL/GenBank/DDBJ databases">
        <title>The genome of the rayed Mediterranean limpet Patella caerulea (Linnaeus, 1758).</title>
        <authorList>
            <person name="Anh-Thu Weber A."/>
            <person name="Halstead-Nussloch G."/>
        </authorList>
    </citation>
    <scope>NUCLEOTIDE SEQUENCE [LARGE SCALE GENOMIC DNA]</scope>
    <source>
        <strain evidence="1">AATW-2023a</strain>
        <tissue evidence="1">Whole specimen</tissue>
    </source>
</reference>
<dbReference type="EMBL" id="JAZGQO010000006">
    <property type="protein sequence ID" value="KAK6184702.1"/>
    <property type="molecule type" value="Genomic_DNA"/>
</dbReference>
<dbReference type="Proteomes" id="UP001347796">
    <property type="component" value="Unassembled WGS sequence"/>
</dbReference>
<name>A0AAN8JY65_PATCE</name>
<sequence length="1097" mass="124857">MAMFFQIEVDCFGDRNLSFKELTKRPENSENIGNCISDLLLSREINNVVIKDISASPSDKTSAVTVSNETPLTTLREFGKKYIYVTIEPKYNEECEGKEGKANCPSAFSILMNTRKIYDQLPSQSEPNNAKRRLFNKVIEVFREKDIGFTRVQVKTVGVTVVQTITNVLWFIDPHLEKFCSRGIGISGMFAGLNGFNDHKAQKKKPPVCNCSDLDLHIAALSDLLMMPWFCVAKFAFLKSELHGLVEAMKKYSNFLHGQQNRTAASHGCEEPVRSLTDSWTMRTVEPLAPDKVSQTYLELQRAIEAVDDYEPVWLFPFEPEDRYLRRQYIEKIVMPFPIKLYHHRFGNFLGNFTFVWKVPASLAERDDSHDINVLDEIRSDLPTYSTRAMRKKFIERYSKKVSLKSAVLRDIFRFVTQDSAAAETTAQTEVDERFTKYILSSDDADLLYDLRSNNGRPQNEKFDPFWEALAKYLDTSSVVHERRHGDHTYLPVAISMEDLREQVANTLPPECPVPSVSWLRMNFWPTDPHTQSASHYTGRFKVKYAVQQRLISATHPDSGFAFYQFQMMKKLAVKLRDDAVMICLDDKAIVPVGEPGKPISTNVRSHNRSLVVGDTKLSALDHDFHIHGAIPSVLFEVSVPENEDESFYQGTVNVTVKDKVFQPSTALRHMTETIKILRDSSSTDGINLSVPVLLMYTDGGPDHRSTYWSVQLASILLFLHLDLDLLITARTAPCHSYTNPAERCMSLLNLGLQNVALEREAMTENEEFKVKSLSSMNARRGIAEKQPAMKEALVSSVEPVLATLKQRFQRLKLHGEHLTVHDAAHEQDISQICEIVDLFRNDNSQQPLMIEDVDTRKKAEKHPSLMEFVKNHCRSRQYSYQVRKCSGETCHHCAISPRRLAADQLHWLPDPTLGADGNYQDFEDVYGFETTDAARPGLKDAVQPTENDKANKTTLTAAKAREFIICAECGKRRVIFSSRKLERKEIQAILRLQDQVTYTCGSQLFKSGPYQSTLVVREALTCASTMETAYYAGVTAKFTDVCFFCGNWYELYEGEELAKLRQSYSIVRPLCTNCHQLGRQPAVRCGLKVRGIKRRH</sequence>
<dbReference type="AlphaFoldDB" id="A0AAN8JY65"/>
<evidence type="ECO:0000313" key="1">
    <source>
        <dbReference type="EMBL" id="KAK6184702.1"/>
    </source>
</evidence>
<proteinExistence type="predicted"/>
<comment type="caution">
    <text evidence="1">The sequence shown here is derived from an EMBL/GenBank/DDBJ whole genome shotgun (WGS) entry which is preliminary data.</text>
</comment>
<organism evidence="1 2">
    <name type="scientific">Patella caerulea</name>
    <name type="common">Rayed Mediterranean limpet</name>
    <dbReference type="NCBI Taxonomy" id="87958"/>
    <lineage>
        <taxon>Eukaryota</taxon>
        <taxon>Metazoa</taxon>
        <taxon>Spiralia</taxon>
        <taxon>Lophotrochozoa</taxon>
        <taxon>Mollusca</taxon>
        <taxon>Gastropoda</taxon>
        <taxon>Patellogastropoda</taxon>
        <taxon>Patelloidea</taxon>
        <taxon>Patellidae</taxon>
        <taxon>Patella</taxon>
    </lineage>
</organism>
<accession>A0AAN8JY65</accession>
<evidence type="ECO:0000313" key="2">
    <source>
        <dbReference type="Proteomes" id="UP001347796"/>
    </source>
</evidence>